<dbReference type="Proteomes" id="UP001497525">
    <property type="component" value="Unassembled WGS sequence"/>
</dbReference>
<dbReference type="Pfam" id="PF09531">
    <property type="entry name" value="Ndc1_Nup"/>
    <property type="match status" value="1"/>
</dbReference>
<feature type="transmembrane region" description="Helical" evidence="14">
    <location>
        <begin position="79"/>
        <end position="102"/>
    </location>
</feature>
<feature type="transmembrane region" description="Helical" evidence="14">
    <location>
        <begin position="123"/>
        <end position="146"/>
    </location>
</feature>
<dbReference type="PANTHER" id="PTHR13269">
    <property type="entry name" value="NUCLEOPORIN NDC1"/>
    <property type="match status" value="1"/>
</dbReference>
<dbReference type="AlphaFoldDB" id="A0AAV2TGH9"/>
<keyword evidence="12" id="KW-0539">Nucleus</keyword>
<dbReference type="EMBL" id="CAXLJL010000334">
    <property type="protein sequence ID" value="CAL5136553.1"/>
    <property type="molecule type" value="Genomic_DNA"/>
</dbReference>
<dbReference type="GO" id="GO:0006999">
    <property type="term" value="P:nuclear pore organization"/>
    <property type="evidence" value="ECO:0007669"/>
    <property type="project" value="TreeGrafter"/>
</dbReference>
<feature type="compositionally biased region" description="Polar residues" evidence="13">
    <location>
        <begin position="595"/>
        <end position="604"/>
    </location>
</feature>
<evidence type="ECO:0000256" key="9">
    <source>
        <dbReference type="ARBA" id="ARBA00023010"/>
    </source>
</evidence>
<evidence type="ECO:0000256" key="10">
    <source>
        <dbReference type="ARBA" id="ARBA00023132"/>
    </source>
</evidence>
<comment type="similarity">
    <text evidence="3">Belongs to the NDC1 family.</text>
</comment>
<dbReference type="PANTHER" id="PTHR13269:SF6">
    <property type="entry name" value="NUCLEOPORIN NDC1"/>
    <property type="match status" value="1"/>
</dbReference>
<keyword evidence="5 14" id="KW-0812">Transmembrane</keyword>
<evidence type="ECO:0000256" key="5">
    <source>
        <dbReference type="ARBA" id="ARBA00022692"/>
    </source>
</evidence>
<keyword evidence="9" id="KW-0811">Translocation</keyword>
<evidence type="ECO:0000313" key="16">
    <source>
        <dbReference type="Proteomes" id="UP001497525"/>
    </source>
</evidence>
<dbReference type="GO" id="GO:0051028">
    <property type="term" value="P:mRNA transport"/>
    <property type="evidence" value="ECO:0007669"/>
    <property type="project" value="UniProtKB-KW"/>
</dbReference>
<protein>
    <recommendedName>
        <fullName evidence="17">Nucleoporin NDC1</fullName>
    </recommendedName>
</protein>
<keyword evidence="7" id="KW-0653">Protein transport</keyword>
<evidence type="ECO:0000256" key="6">
    <source>
        <dbReference type="ARBA" id="ARBA00022816"/>
    </source>
</evidence>
<evidence type="ECO:0000256" key="3">
    <source>
        <dbReference type="ARBA" id="ARBA00005760"/>
    </source>
</evidence>
<dbReference type="GO" id="GO:0070762">
    <property type="term" value="C:nuclear pore transmembrane ring"/>
    <property type="evidence" value="ECO:0007669"/>
    <property type="project" value="TreeGrafter"/>
</dbReference>
<evidence type="ECO:0000256" key="12">
    <source>
        <dbReference type="ARBA" id="ARBA00023242"/>
    </source>
</evidence>
<keyword evidence="4" id="KW-0813">Transport</keyword>
<reference evidence="15" key="1">
    <citation type="submission" date="2024-06" db="EMBL/GenBank/DDBJ databases">
        <authorList>
            <person name="Liu X."/>
            <person name="Lenzi L."/>
            <person name="Haldenby T S."/>
            <person name="Uol C."/>
        </authorList>
    </citation>
    <scope>NUCLEOTIDE SEQUENCE</scope>
</reference>
<evidence type="ECO:0000256" key="1">
    <source>
        <dbReference type="ARBA" id="ARBA00004232"/>
    </source>
</evidence>
<dbReference type="InterPro" id="IPR019049">
    <property type="entry name" value="Nucleoporin_prot_Ndc1/Nup"/>
</dbReference>
<name>A0AAV2TGH9_CALDB</name>
<gene>
    <name evidence="15" type="ORF">CDAUBV1_LOCUS10689</name>
</gene>
<dbReference type="GO" id="GO:0031965">
    <property type="term" value="C:nuclear membrane"/>
    <property type="evidence" value="ECO:0007669"/>
    <property type="project" value="UniProtKB-SubCell"/>
</dbReference>
<evidence type="ECO:0000256" key="2">
    <source>
        <dbReference type="ARBA" id="ARBA00004567"/>
    </source>
</evidence>
<keyword evidence="6" id="KW-0509">mRNA transport</keyword>
<evidence type="ECO:0000256" key="8">
    <source>
        <dbReference type="ARBA" id="ARBA00022989"/>
    </source>
</evidence>
<keyword evidence="8 14" id="KW-1133">Transmembrane helix</keyword>
<feature type="transmembrane region" description="Helical" evidence="14">
    <location>
        <begin position="256"/>
        <end position="276"/>
    </location>
</feature>
<comment type="subcellular location">
    <subcellularLocation>
        <location evidence="1">Nucleus membrane</location>
        <topology evidence="1">Multi-pass membrane protein</topology>
    </subcellularLocation>
    <subcellularLocation>
        <location evidence="2">Nucleus</location>
        <location evidence="2">Nuclear pore complex</location>
    </subcellularLocation>
</comment>
<organism evidence="15 16">
    <name type="scientific">Calicophoron daubneyi</name>
    <name type="common">Rumen fluke</name>
    <name type="synonym">Paramphistomum daubneyi</name>
    <dbReference type="NCBI Taxonomy" id="300641"/>
    <lineage>
        <taxon>Eukaryota</taxon>
        <taxon>Metazoa</taxon>
        <taxon>Spiralia</taxon>
        <taxon>Lophotrochozoa</taxon>
        <taxon>Platyhelminthes</taxon>
        <taxon>Trematoda</taxon>
        <taxon>Digenea</taxon>
        <taxon>Plagiorchiida</taxon>
        <taxon>Pronocephalata</taxon>
        <taxon>Paramphistomoidea</taxon>
        <taxon>Paramphistomidae</taxon>
        <taxon>Calicophoron</taxon>
    </lineage>
</organism>
<sequence>MSADVAAGAYCIHLGGFAACDGAVLWQGQTIWDSGNIGLQDFVHGKVNLDHLARRQGHWDAVGENTGAGMLSLNQELRIRLLISCLTASALSTLSLLIVTCVENVSLMYPWRWAIAAFSSLRTIRTAFALVLNGLLISAVTVVYHFSLTVSDRVAQKYYQLGSKIIWNNLRLIAISVILGFANAFVVLNVVGSGRYSSILSERSYFALNQRAHCLLCCGAFIGFMFSLTLLLFNRLTLHYSHPPKNMLDGLMEHTVTRALSTIGRILYFIPIYALLPKSFFGAFDPWISTWVLLMDLRMLALLFIVGFHIQFSWGCAVHILTSQFVKPTSVPFSSIVHSEGINQSMNEVEKHLALEHLADLVATDQATRSSIFALNNLGGRPVLWRHISTWCMTVIEKFTAKVQSSNTEEVKRMSSSALSEMKYRSNLPPSFVPGFRSSILPGRPPLQPCDTACRNLEPSGGLLDLAAQHKLGALSKVLGNRIVQFGSHVPIIQALGTELPFAATADLFCGIPDPTNPSSLASGQAIIWAVEILACLTLASYTEDSYGSVQASLGRILVLFADGLEAVERHLRLVGLLTTESALNARSLAGGLEPSTSDSQIYSPPNPRSPAAEKRRKVVDRCNLSYYRFSSDPSLPWRLYATLTWALMNSLNQFGDHLESIQISAKSKERLELLRRTRCVKE</sequence>
<keyword evidence="11 14" id="KW-0472">Membrane</keyword>
<proteinExistence type="inferred from homology"/>
<keyword evidence="10" id="KW-0906">Nuclear pore complex</keyword>
<evidence type="ECO:0000313" key="15">
    <source>
        <dbReference type="EMBL" id="CAL5136553.1"/>
    </source>
</evidence>
<feature type="transmembrane region" description="Helical" evidence="14">
    <location>
        <begin position="166"/>
        <end position="191"/>
    </location>
</feature>
<feature type="region of interest" description="Disordered" evidence="13">
    <location>
        <begin position="590"/>
        <end position="616"/>
    </location>
</feature>
<evidence type="ECO:0000256" key="14">
    <source>
        <dbReference type="SAM" id="Phobius"/>
    </source>
</evidence>
<evidence type="ECO:0000256" key="11">
    <source>
        <dbReference type="ARBA" id="ARBA00023136"/>
    </source>
</evidence>
<evidence type="ECO:0008006" key="17">
    <source>
        <dbReference type="Google" id="ProtNLM"/>
    </source>
</evidence>
<feature type="transmembrane region" description="Helical" evidence="14">
    <location>
        <begin position="288"/>
        <end position="310"/>
    </location>
</feature>
<feature type="transmembrane region" description="Helical" evidence="14">
    <location>
        <begin position="212"/>
        <end position="236"/>
    </location>
</feature>
<dbReference type="GO" id="GO:0015031">
    <property type="term" value="P:protein transport"/>
    <property type="evidence" value="ECO:0007669"/>
    <property type="project" value="UniProtKB-KW"/>
</dbReference>
<dbReference type="GO" id="GO:0030674">
    <property type="term" value="F:protein-macromolecule adaptor activity"/>
    <property type="evidence" value="ECO:0007669"/>
    <property type="project" value="TreeGrafter"/>
</dbReference>
<comment type="caution">
    <text evidence="15">The sequence shown here is derived from an EMBL/GenBank/DDBJ whole genome shotgun (WGS) entry which is preliminary data.</text>
</comment>
<evidence type="ECO:0000256" key="7">
    <source>
        <dbReference type="ARBA" id="ARBA00022927"/>
    </source>
</evidence>
<evidence type="ECO:0000256" key="13">
    <source>
        <dbReference type="SAM" id="MobiDB-lite"/>
    </source>
</evidence>
<accession>A0AAV2TGH9</accession>
<evidence type="ECO:0000256" key="4">
    <source>
        <dbReference type="ARBA" id="ARBA00022448"/>
    </source>
</evidence>